<dbReference type="InterPro" id="IPR027024">
    <property type="entry name" value="UCP027386_ABC_sbc_TM0202"/>
</dbReference>
<dbReference type="KEGG" id="ccu:Ccur_03210"/>
<protein>
    <recommendedName>
        <fullName evidence="5">ABC-type nitrate/sulfonate/bicarbonate transport system, periplasmic component</fullName>
    </recommendedName>
</protein>
<evidence type="ECO:0000313" key="4">
    <source>
        <dbReference type="Proteomes" id="UP000000954"/>
    </source>
</evidence>
<reference evidence="3 4" key="1">
    <citation type="journal article" date="2009" name="Stand. Genomic Sci.">
        <title>Complete genome sequence of Cryptobacterium curtum type strain (12-3).</title>
        <authorList>
            <person name="Mavrommatis K."/>
            <person name="Pukall R."/>
            <person name="Rohde C."/>
            <person name="Chen F."/>
            <person name="Sims D."/>
            <person name="Brettin T."/>
            <person name="Kuske C."/>
            <person name="Detter J.C."/>
            <person name="Han C."/>
            <person name="Lapidus A."/>
            <person name="Copeland A."/>
            <person name="Glavina Del Rio T."/>
            <person name="Nolan M."/>
            <person name="Lucas S."/>
            <person name="Tice H."/>
            <person name="Cheng J.F."/>
            <person name="Bruce D."/>
            <person name="Goodwin L."/>
            <person name="Pitluck S."/>
            <person name="Ovchinnikova G."/>
            <person name="Pati A."/>
            <person name="Ivanova N."/>
            <person name="Chen A."/>
            <person name="Palaniappan K."/>
            <person name="Chain P."/>
            <person name="D'haeseleer P."/>
            <person name="Goker M."/>
            <person name="Bristow J."/>
            <person name="Eisen J.A."/>
            <person name="Markowitz V."/>
            <person name="Hugenholtz P."/>
            <person name="Rohde M."/>
            <person name="Klenk H.P."/>
            <person name="Kyrpides N.C."/>
        </authorList>
    </citation>
    <scope>NUCLEOTIDE SEQUENCE [LARGE SCALE GENOMIC DNA]</scope>
    <source>
        <strain evidence="4">ATCC 700683 / DSM 15641 / 12-3</strain>
    </source>
</reference>
<gene>
    <name evidence="3" type="ordered locus">Ccur_03210</name>
</gene>
<dbReference type="PROSITE" id="PS51257">
    <property type="entry name" value="PROKAR_LIPOPROTEIN"/>
    <property type="match status" value="1"/>
</dbReference>
<accession>C7MMA8</accession>
<evidence type="ECO:0000256" key="2">
    <source>
        <dbReference type="SAM" id="SignalP"/>
    </source>
</evidence>
<dbReference type="STRING" id="469378.Ccur_03210"/>
<dbReference type="RefSeq" id="WP_012802736.1">
    <property type="nucleotide sequence ID" value="NC_013170.1"/>
</dbReference>
<sequence>MQRVFSRRSFVMLSGVAAASAGLALAGCSSQSNQSTDTPSATDFSTQSETREPMGSADPTTVRVGLIMGPPSMGLTQFLLAAQSGRTTNDFQFTFNGVDYISLSAALNNGDYDIATLPSNIGPILYNNKDLRNQYEVISVNNLGVLYVMTTDESLKTLSDLAGRHVYSYGEGGTPEYTIEALMKKTGMADSFQLEFKSSPFEVLNLMQNEKNCVAILPQPFVSLSKLMVEPLYTPVDITKEWDKAFADTGSQAVTTTTIVNRAFLEDHEQAVIEYLKMAGKSVEWSLSHMEEASALQEELGTFLNNSVALDAMPQISMVNLTGVEMRTALSGFIDELYTANPDSVGGAIPGEDFYYLPPAGTVTSQGA</sequence>
<dbReference type="SUPFAM" id="SSF53850">
    <property type="entry name" value="Periplasmic binding protein-like II"/>
    <property type="match status" value="1"/>
</dbReference>
<dbReference type="Proteomes" id="UP000000954">
    <property type="component" value="Chromosome"/>
</dbReference>
<evidence type="ECO:0000256" key="1">
    <source>
        <dbReference type="SAM" id="MobiDB-lite"/>
    </source>
</evidence>
<evidence type="ECO:0008006" key="5">
    <source>
        <dbReference type="Google" id="ProtNLM"/>
    </source>
</evidence>
<dbReference type="PANTHER" id="PTHR30024">
    <property type="entry name" value="ALIPHATIC SULFONATES-BINDING PROTEIN-RELATED"/>
    <property type="match status" value="1"/>
</dbReference>
<dbReference type="PIRSF" id="PIRSF027386">
    <property type="entry name" value="UCP027386_ABC_sbc_TM0202"/>
    <property type="match status" value="1"/>
</dbReference>
<dbReference type="Gene3D" id="3.40.190.10">
    <property type="entry name" value="Periplasmic binding protein-like II"/>
    <property type="match status" value="2"/>
</dbReference>
<dbReference type="PANTHER" id="PTHR30024:SF46">
    <property type="entry name" value="ABC TRANSPORTER, SUBSTRATE-BINDING LIPOPROTEIN"/>
    <property type="match status" value="1"/>
</dbReference>
<dbReference type="eggNOG" id="COG0715">
    <property type="taxonomic scope" value="Bacteria"/>
</dbReference>
<feature type="chain" id="PRO_5002980186" description="ABC-type nitrate/sulfonate/bicarbonate transport system, periplasmic component" evidence="2">
    <location>
        <begin position="27"/>
        <end position="368"/>
    </location>
</feature>
<name>C7MMA8_CRYCD</name>
<dbReference type="HOGENOM" id="CLU_062584_0_0_11"/>
<feature type="region of interest" description="Disordered" evidence="1">
    <location>
        <begin position="28"/>
        <end position="61"/>
    </location>
</feature>
<feature type="signal peptide" evidence="2">
    <location>
        <begin position="1"/>
        <end position="26"/>
    </location>
</feature>
<keyword evidence="2" id="KW-0732">Signal</keyword>
<organism evidence="3 4">
    <name type="scientific">Cryptobacterium curtum (strain ATCC 700683 / DSM 15641 / CCUG 43107 / 12-3)</name>
    <dbReference type="NCBI Taxonomy" id="469378"/>
    <lineage>
        <taxon>Bacteria</taxon>
        <taxon>Bacillati</taxon>
        <taxon>Actinomycetota</taxon>
        <taxon>Coriobacteriia</taxon>
        <taxon>Eggerthellales</taxon>
        <taxon>Eggerthellaceae</taxon>
        <taxon>Cryptobacterium</taxon>
    </lineage>
</organism>
<dbReference type="AlphaFoldDB" id="C7MMA8"/>
<dbReference type="EMBL" id="CP001682">
    <property type="protein sequence ID" value="ACU94048.1"/>
    <property type="molecule type" value="Genomic_DNA"/>
</dbReference>
<keyword evidence="4" id="KW-1185">Reference proteome</keyword>
<dbReference type="InterPro" id="IPR006311">
    <property type="entry name" value="TAT_signal"/>
</dbReference>
<feature type="compositionally biased region" description="Polar residues" evidence="1">
    <location>
        <begin position="33"/>
        <end position="48"/>
    </location>
</feature>
<dbReference type="PROSITE" id="PS51318">
    <property type="entry name" value="TAT"/>
    <property type="match status" value="1"/>
</dbReference>
<dbReference type="OrthoDB" id="9814375at2"/>
<evidence type="ECO:0000313" key="3">
    <source>
        <dbReference type="EMBL" id="ACU94048.1"/>
    </source>
</evidence>
<proteinExistence type="predicted"/>